<dbReference type="Gene3D" id="3.65.10.10">
    <property type="entry name" value="Enolpyruvate transferase domain"/>
    <property type="match status" value="2"/>
</dbReference>
<dbReference type="PANTHER" id="PTHR21090">
    <property type="entry name" value="AROM/DEHYDROQUINATE SYNTHASE"/>
    <property type="match status" value="1"/>
</dbReference>
<organism evidence="10 11">
    <name type="scientific">Lacicoccus qingdaonensis</name>
    <dbReference type="NCBI Taxonomy" id="576118"/>
    <lineage>
        <taxon>Bacteria</taxon>
        <taxon>Bacillati</taxon>
        <taxon>Bacillota</taxon>
        <taxon>Bacilli</taxon>
        <taxon>Bacillales</taxon>
        <taxon>Salinicoccaceae</taxon>
        <taxon>Lacicoccus</taxon>
    </lineage>
</organism>
<evidence type="ECO:0000259" key="9">
    <source>
        <dbReference type="Pfam" id="PF00275"/>
    </source>
</evidence>
<dbReference type="InterPro" id="IPR006264">
    <property type="entry name" value="EPSP_synthase"/>
</dbReference>
<evidence type="ECO:0000313" key="11">
    <source>
        <dbReference type="Proteomes" id="UP000199008"/>
    </source>
</evidence>
<feature type="binding site" evidence="8">
    <location>
        <position position="20"/>
    </location>
    <ligand>
        <name>3-phosphoshikimate</name>
        <dbReference type="ChEBI" id="CHEBI:145989"/>
    </ligand>
</feature>
<evidence type="ECO:0000256" key="6">
    <source>
        <dbReference type="ARBA" id="ARBA00023141"/>
    </source>
</evidence>
<feature type="active site" description="Proton acceptor" evidence="8">
    <location>
        <position position="311"/>
    </location>
</feature>
<dbReference type="STRING" id="576118.SAMN05216216_104101"/>
<evidence type="ECO:0000313" key="10">
    <source>
        <dbReference type="EMBL" id="SDK52202.1"/>
    </source>
</evidence>
<comment type="function">
    <text evidence="8">Catalyzes the transfer of the enolpyruvyl moiety of phosphoenolpyruvate (PEP) to the 5-hydroxyl of shikimate-3-phosphate (S3P) to produce enolpyruvyl shikimate-3-phosphate and inorganic phosphate.</text>
</comment>
<dbReference type="GO" id="GO:0005737">
    <property type="term" value="C:cytoplasm"/>
    <property type="evidence" value="ECO:0007669"/>
    <property type="project" value="UniProtKB-SubCell"/>
</dbReference>
<feature type="binding site" evidence="8">
    <location>
        <position position="163"/>
    </location>
    <ligand>
        <name>3-phosphoshikimate</name>
        <dbReference type="ChEBI" id="CHEBI:145989"/>
    </ligand>
</feature>
<dbReference type="InterPro" id="IPR036968">
    <property type="entry name" value="Enolpyruvate_Tfrase_sf"/>
</dbReference>
<dbReference type="GO" id="GO:0008652">
    <property type="term" value="P:amino acid biosynthetic process"/>
    <property type="evidence" value="ECO:0007669"/>
    <property type="project" value="UniProtKB-KW"/>
</dbReference>
<comment type="catalytic activity">
    <reaction evidence="7">
        <text>3-phosphoshikimate + phosphoenolpyruvate = 5-O-(1-carboxyvinyl)-3-phosphoshikimate + phosphate</text>
        <dbReference type="Rhea" id="RHEA:21256"/>
        <dbReference type="ChEBI" id="CHEBI:43474"/>
        <dbReference type="ChEBI" id="CHEBI:57701"/>
        <dbReference type="ChEBI" id="CHEBI:58702"/>
        <dbReference type="ChEBI" id="CHEBI:145989"/>
        <dbReference type="EC" id="2.5.1.19"/>
    </reaction>
    <physiologicalReaction direction="left-to-right" evidence="7">
        <dbReference type="Rhea" id="RHEA:21257"/>
    </physiologicalReaction>
</comment>
<evidence type="ECO:0000256" key="7">
    <source>
        <dbReference type="ARBA" id="ARBA00044633"/>
    </source>
</evidence>
<feature type="binding site" evidence="8">
    <location>
        <position position="165"/>
    </location>
    <ligand>
        <name>3-phosphoshikimate</name>
        <dbReference type="ChEBI" id="CHEBI:145989"/>
    </ligand>
</feature>
<comment type="subcellular location">
    <subcellularLocation>
        <location evidence="8">Cytoplasm</location>
    </subcellularLocation>
</comment>
<keyword evidence="4 8" id="KW-0028">Amino-acid biosynthesis</keyword>
<dbReference type="PIRSF" id="PIRSF000505">
    <property type="entry name" value="EPSPS"/>
    <property type="match status" value="1"/>
</dbReference>
<dbReference type="Proteomes" id="UP000199008">
    <property type="component" value="Unassembled WGS sequence"/>
</dbReference>
<keyword evidence="5 8" id="KW-0808">Transferase</keyword>
<dbReference type="NCBIfam" id="TIGR01356">
    <property type="entry name" value="aroA"/>
    <property type="match status" value="1"/>
</dbReference>
<keyword evidence="6 8" id="KW-0057">Aromatic amino acid biosynthesis</keyword>
<dbReference type="GO" id="GO:0003866">
    <property type="term" value="F:3-phosphoshikimate 1-carboxyvinyltransferase activity"/>
    <property type="evidence" value="ECO:0007669"/>
    <property type="project" value="UniProtKB-UniRule"/>
</dbReference>
<keyword evidence="11" id="KW-1185">Reference proteome</keyword>
<dbReference type="UniPathway" id="UPA00053">
    <property type="reaction ID" value="UER00089"/>
</dbReference>
<evidence type="ECO:0000256" key="3">
    <source>
        <dbReference type="ARBA" id="ARBA00022490"/>
    </source>
</evidence>
<feature type="binding site" evidence="8">
    <location>
        <position position="24"/>
    </location>
    <ligand>
        <name>3-phosphoshikimate</name>
        <dbReference type="ChEBI" id="CHEBI:145989"/>
    </ligand>
</feature>
<dbReference type="EMBL" id="FNFY01000004">
    <property type="protein sequence ID" value="SDK52202.1"/>
    <property type="molecule type" value="Genomic_DNA"/>
</dbReference>
<protein>
    <recommendedName>
        <fullName evidence="8">3-phosphoshikimate 1-carboxyvinyltransferase</fullName>
        <ecNumber evidence="8">2.5.1.19</ecNumber>
    </recommendedName>
    <alternativeName>
        <fullName evidence="8">5-enolpyruvylshikimate-3-phosphate synthase</fullName>
        <shortName evidence="8">EPSP synthase</shortName>
        <shortName evidence="8">EPSPS</shortName>
    </alternativeName>
</protein>
<dbReference type="PROSITE" id="PS00885">
    <property type="entry name" value="EPSP_SYNTHASE_2"/>
    <property type="match status" value="1"/>
</dbReference>
<feature type="binding site" evidence="8">
    <location>
        <position position="311"/>
    </location>
    <ligand>
        <name>3-phosphoshikimate</name>
        <dbReference type="ChEBI" id="CHEBI:145989"/>
    </ligand>
</feature>
<dbReference type="EC" id="2.5.1.19" evidence="8"/>
<reference evidence="11" key="1">
    <citation type="submission" date="2016-10" db="EMBL/GenBank/DDBJ databases">
        <authorList>
            <person name="Varghese N."/>
            <person name="Submissions S."/>
        </authorList>
    </citation>
    <scope>NUCLEOTIDE SEQUENCE [LARGE SCALE GENOMIC DNA]</scope>
    <source>
        <strain evidence="11">CGMCC 1.8895</strain>
    </source>
</reference>
<feature type="binding site" evidence="8">
    <location>
        <position position="119"/>
    </location>
    <ligand>
        <name>phosphoenolpyruvate</name>
        <dbReference type="ChEBI" id="CHEBI:58702"/>
    </ligand>
</feature>
<feature type="binding site" evidence="8">
    <location>
        <position position="91"/>
    </location>
    <ligand>
        <name>phosphoenolpyruvate</name>
        <dbReference type="ChEBI" id="CHEBI:58702"/>
    </ligand>
</feature>
<dbReference type="RefSeq" id="WP_092984884.1">
    <property type="nucleotide sequence ID" value="NZ_FNFY01000004.1"/>
</dbReference>
<comment type="pathway">
    <text evidence="1 8">Metabolic intermediate biosynthesis; chorismate biosynthesis; chorismate from D-erythrose 4-phosphate and phosphoenolpyruvate: step 6/7.</text>
</comment>
<proteinExistence type="inferred from homology"/>
<gene>
    <name evidence="8" type="primary">aroA</name>
    <name evidence="10" type="ORF">SAMN05216216_104101</name>
</gene>
<dbReference type="CDD" id="cd01556">
    <property type="entry name" value="EPSP_synthase"/>
    <property type="match status" value="1"/>
</dbReference>
<feature type="binding site" evidence="8">
    <location>
        <position position="165"/>
    </location>
    <ligand>
        <name>phosphoenolpyruvate</name>
        <dbReference type="ChEBI" id="CHEBI:58702"/>
    </ligand>
</feature>
<evidence type="ECO:0000256" key="5">
    <source>
        <dbReference type="ARBA" id="ARBA00022679"/>
    </source>
</evidence>
<feature type="binding site" evidence="8">
    <location>
        <position position="342"/>
    </location>
    <ligand>
        <name>phosphoenolpyruvate</name>
        <dbReference type="ChEBI" id="CHEBI:58702"/>
    </ligand>
</feature>
<feature type="binding site" evidence="8">
    <location>
        <position position="338"/>
    </location>
    <ligand>
        <name>3-phosphoshikimate</name>
        <dbReference type="ChEBI" id="CHEBI:145989"/>
    </ligand>
</feature>
<comment type="similarity">
    <text evidence="2 8">Belongs to the EPSP synthase family.</text>
</comment>
<feature type="binding site" evidence="8">
    <location>
        <position position="19"/>
    </location>
    <ligand>
        <name>phosphoenolpyruvate</name>
        <dbReference type="ChEBI" id="CHEBI:58702"/>
    </ligand>
</feature>
<comment type="subunit">
    <text evidence="8">Monomer.</text>
</comment>
<dbReference type="PROSITE" id="PS00104">
    <property type="entry name" value="EPSP_SYNTHASE_1"/>
    <property type="match status" value="1"/>
</dbReference>
<dbReference type="GO" id="GO:0009073">
    <property type="term" value="P:aromatic amino acid family biosynthetic process"/>
    <property type="evidence" value="ECO:0007669"/>
    <property type="project" value="UniProtKB-KW"/>
</dbReference>
<dbReference type="InterPro" id="IPR001986">
    <property type="entry name" value="Enolpyruvate_Tfrase_dom"/>
</dbReference>
<evidence type="ECO:0000256" key="1">
    <source>
        <dbReference type="ARBA" id="ARBA00004811"/>
    </source>
</evidence>
<evidence type="ECO:0000256" key="8">
    <source>
        <dbReference type="HAMAP-Rule" id="MF_00210"/>
    </source>
</evidence>
<name>A0A1G9CKQ9_9BACL</name>
<keyword evidence="3 8" id="KW-0963">Cytoplasm</keyword>
<evidence type="ECO:0000256" key="4">
    <source>
        <dbReference type="ARBA" id="ARBA00022605"/>
    </source>
</evidence>
<feature type="domain" description="Enolpyruvate transferase" evidence="9">
    <location>
        <begin position="8"/>
        <end position="421"/>
    </location>
</feature>
<evidence type="ECO:0000256" key="2">
    <source>
        <dbReference type="ARBA" id="ARBA00009948"/>
    </source>
</evidence>
<comment type="caution">
    <text evidence="8">Lacks conserved residue(s) required for the propagation of feature annotation.</text>
</comment>
<dbReference type="Pfam" id="PF00275">
    <property type="entry name" value="EPSP_synthase"/>
    <property type="match status" value="1"/>
</dbReference>
<feature type="binding site" evidence="8">
    <location>
        <position position="19"/>
    </location>
    <ligand>
        <name>3-phosphoshikimate</name>
        <dbReference type="ChEBI" id="CHEBI:145989"/>
    </ligand>
</feature>
<dbReference type="GO" id="GO:0009423">
    <property type="term" value="P:chorismate biosynthetic process"/>
    <property type="evidence" value="ECO:0007669"/>
    <property type="project" value="UniProtKB-UniRule"/>
</dbReference>
<sequence>MKSLLNHKFTGSIKVPGDKSITHRALMMSSLAEGTSTIKSPLESDDTFRTSEIMSQLGVSITNEAGMITVTSPGAENLKTPGDILYTGNSGTTTRLLMGLLAGLGINATMEGDSSIAIRPMDRVSGPLGEMGADISLKDGKYPPIKIKPGMLNAIEYNMPVASAQVKSAILFAGLFADGETIVHEQFKSRDHTETMLKQFGVDIMVEGLTVKLQGGQSLKPRDVLVPGDISSAAFLMVLAAITEGSDILIEDVSLNETRAGIIDVFRQMNADIEVNKTSSEGEAIGNIRVKHSENLSSFELSGDIIPRLIDEIPVLAVLGAFGSSPSVIKDAKELRFKETDRLRAVIDELSKFGIRFEEFDDGFIVHPITEIKLTDNDFKGYHDHRIIMMLLVMGIAAGKDINIDDPSAISVSYPGFLEDLEQLKQAR</sequence>
<dbReference type="AlphaFoldDB" id="A0A1G9CKQ9"/>
<dbReference type="FunFam" id="3.65.10.10:FF:000005">
    <property type="entry name" value="3-phosphoshikimate 1-carboxyvinyltransferase"/>
    <property type="match status" value="1"/>
</dbReference>
<dbReference type="InterPro" id="IPR023193">
    <property type="entry name" value="EPSP_synthase_CS"/>
</dbReference>
<dbReference type="OrthoDB" id="9809920at2"/>
<accession>A0A1G9CKQ9</accession>
<dbReference type="HAMAP" id="MF_00210">
    <property type="entry name" value="EPSP_synth"/>
    <property type="match status" value="1"/>
</dbReference>
<dbReference type="InterPro" id="IPR013792">
    <property type="entry name" value="RNA3'P_cycl/enolpyr_Trfase_a/b"/>
</dbReference>
<dbReference type="PANTHER" id="PTHR21090:SF5">
    <property type="entry name" value="PENTAFUNCTIONAL AROM POLYPEPTIDE"/>
    <property type="match status" value="1"/>
</dbReference>
<feature type="binding site" evidence="8">
    <location>
        <position position="386"/>
    </location>
    <ligand>
        <name>phosphoenolpyruvate</name>
        <dbReference type="ChEBI" id="CHEBI:58702"/>
    </ligand>
</feature>
<dbReference type="SUPFAM" id="SSF55205">
    <property type="entry name" value="EPT/RTPC-like"/>
    <property type="match status" value="1"/>
</dbReference>